<reference evidence="3" key="1">
    <citation type="submission" date="2022-04" db="EMBL/GenBank/DDBJ databases">
        <title>Carnegiea gigantea Genome sequencing and assembly v2.</title>
        <authorList>
            <person name="Copetti D."/>
            <person name="Sanderson M.J."/>
            <person name="Burquez A."/>
            <person name="Wojciechowski M.F."/>
        </authorList>
    </citation>
    <scope>NUCLEOTIDE SEQUENCE</scope>
    <source>
        <strain evidence="3">SGP5-SGP5p</strain>
        <tissue evidence="3">Aerial part</tissue>
    </source>
</reference>
<keyword evidence="2" id="KW-0472">Membrane</keyword>
<organism evidence="3 4">
    <name type="scientific">Carnegiea gigantea</name>
    <dbReference type="NCBI Taxonomy" id="171969"/>
    <lineage>
        <taxon>Eukaryota</taxon>
        <taxon>Viridiplantae</taxon>
        <taxon>Streptophyta</taxon>
        <taxon>Embryophyta</taxon>
        <taxon>Tracheophyta</taxon>
        <taxon>Spermatophyta</taxon>
        <taxon>Magnoliopsida</taxon>
        <taxon>eudicotyledons</taxon>
        <taxon>Gunneridae</taxon>
        <taxon>Pentapetalae</taxon>
        <taxon>Caryophyllales</taxon>
        <taxon>Cactineae</taxon>
        <taxon>Cactaceae</taxon>
        <taxon>Cactoideae</taxon>
        <taxon>Echinocereeae</taxon>
        <taxon>Carnegiea</taxon>
    </lineage>
</organism>
<comment type="caution">
    <text evidence="3">The sequence shown here is derived from an EMBL/GenBank/DDBJ whole genome shotgun (WGS) entry which is preliminary data.</text>
</comment>
<dbReference type="EMBL" id="JAKOGI010002464">
    <property type="protein sequence ID" value="KAJ8421950.1"/>
    <property type="molecule type" value="Genomic_DNA"/>
</dbReference>
<feature type="region of interest" description="Disordered" evidence="1">
    <location>
        <begin position="1"/>
        <end position="23"/>
    </location>
</feature>
<name>A0A9Q1GMX2_9CARY</name>
<dbReference type="Proteomes" id="UP001153076">
    <property type="component" value="Unassembled WGS sequence"/>
</dbReference>
<keyword evidence="4" id="KW-1185">Reference proteome</keyword>
<dbReference type="OrthoDB" id="1642709at2759"/>
<feature type="transmembrane region" description="Helical" evidence="2">
    <location>
        <begin position="250"/>
        <end position="270"/>
    </location>
</feature>
<sequence length="320" mass="36962">MGEAHHSQPLKNKRPKAIDTREKECTTEMDEQATATIMINPISSPIFQLSIIDARLSKFEMVQIDNPYVVHYDDIVSMTDIDEDEFEVTKSWDVKKKTFRQFCGSQKAPNENGDEYDFGPDYQRSIPLRDLEVNVPSDSKVFKTSWFKRDRIRKGTLEYTRNEERNCIDVYRTQENCFNATSLEKVNTERGGEEKYPVTQHFYPAFAKLLKNKRNWGVHFQFHGCATYKVGIMESTAYILAEFEGTLKEAGIFGTVVFLNFLITSIMMLWRAFCELWGPLTNTLHHGAGEIGISLYDLKRISGLLVIGDVYEEFLPRNDI</sequence>
<evidence type="ECO:0000313" key="4">
    <source>
        <dbReference type="Proteomes" id="UP001153076"/>
    </source>
</evidence>
<keyword evidence="2" id="KW-0812">Transmembrane</keyword>
<gene>
    <name evidence="3" type="ORF">Cgig2_006421</name>
</gene>
<evidence type="ECO:0000313" key="3">
    <source>
        <dbReference type="EMBL" id="KAJ8421950.1"/>
    </source>
</evidence>
<evidence type="ECO:0000256" key="1">
    <source>
        <dbReference type="SAM" id="MobiDB-lite"/>
    </source>
</evidence>
<dbReference type="AlphaFoldDB" id="A0A9Q1GMX2"/>
<evidence type="ECO:0000256" key="2">
    <source>
        <dbReference type="SAM" id="Phobius"/>
    </source>
</evidence>
<protein>
    <submittedName>
        <fullName evidence="3">Uncharacterized protein</fullName>
    </submittedName>
</protein>
<proteinExistence type="predicted"/>
<keyword evidence="2" id="KW-1133">Transmembrane helix</keyword>
<accession>A0A9Q1GMX2</accession>